<dbReference type="GO" id="GO:0150079">
    <property type="term" value="P:negative regulation of neuroinflammatory response"/>
    <property type="evidence" value="ECO:0000318"/>
    <property type="project" value="GO_Central"/>
</dbReference>
<dbReference type="SMR" id="A0A8V0XRT6"/>
<dbReference type="OrthoDB" id="9422141at2759"/>
<keyword evidence="6" id="KW-1015">Disulfide bond</keyword>
<accession>A0A8V0XRT6</accession>
<feature type="chain" id="PRO_5036477996" evidence="11">
    <location>
        <begin position="28"/>
        <end position="407"/>
    </location>
</feature>
<evidence type="ECO:0000256" key="6">
    <source>
        <dbReference type="ARBA" id="ARBA00023157"/>
    </source>
</evidence>
<dbReference type="InterPro" id="IPR013783">
    <property type="entry name" value="Ig-like_fold"/>
</dbReference>
<dbReference type="CDD" id="cd05846">
    <property type="entry name" value="IgV_1_MRC-OX-2_like"/>
    <property type="match status" value="1"/>
</dbReference>
<sequence>MLLLQACRAALCLLLLCQSCCLEAARGLKEAVKCESVTEATLGEEANFSCDFLLPMDVFQVTWQKINGSSFQNIATYSQTRGLRLIGSFRRKARFARAALNTSVITLKNLTFEDVSCYRCIFNVFPHGSFSSKAMCLNIQKSGNTNKSEVKTLDMGSPSTRGIQKRIGLVAVFIGAVLAVLTLLIMGLTNRKRRQLQKHRARSTPEKEKGLQQDVSEQSESLNTLKDQDSTYQNETPGSSLHKRLLNQKRNMEEIEGRETWKRNKKLVFSEEADSQDSTSPNIPQRELTELSNNELGCTPIKNNSETQACGESELCTVIVCTVCTIIALQYRRAISPPKPCLYKSRGTLRTSHRWGMQVKGSEEDTAYTGPPGAVSAVLQSQRSRVYVPCQDKPPLQHLLNLEVIVL</sequence>
<dbReference type="GeneTree" id="ENSGT00530000063970"/>
<evidence type="ECO:0000256" key="2">
    <source>
        <dbReference type="ARBA" id="ARBA00022692"/>
    </source>
</evidence>
<evidence type="ECO:0000256" key="10">
    <source>
        <dbReference type="SAM" id="Phobius"/>
    </source>
</evidence>
<dbReference type="GO" id="GO:0098632">
    <property type="term" value="F:cell-cell adhesion mediator activity"/>
    <property type="evidence" value="ECO:0000318"/>
    <property type="project" value="GO_Central"/>
</dbReference>
<evidence type="ECO:0000256" key="5">
    <source>
        <dbReference type="ARBA" id="ARBA00023136"/>
    </source>
</evidence>
<dbReference type="GO" id="GO:0030424">
    <property type="term" value="C:axon"/>
    <property type="evidence" value="ECO:0000318"/>
    <property type="project" value="GO_Central"/>
</dbReference>
<proteinExistence type="predicted"/>
<keyword evidence="8" id="KW-0393">Immunoglobulin domain</keyword>
<gene>
    <name evidence="13" type="primary">CD200L</name>
</gene>
<reference evidence="13" key="1">
    <citation type="submission" date="2020-11" db="EMBL/GenBank/DDBJ databases">
        <title>Gallus gallus (Chicken) genome, bGalGal1, GRCg7b, maternal haplotype autosomes + Z &amp; W.</title>
        <authorList>
            <person name="Warren W."/>
            <person name="Formenti G."/>
            <person name="Fedrigo O."/>
            <person name="Haase B."/>
            <person name="Mountcastle J."/>
            <person name="Balacco J."/>
            <person name="Tracey A."/>
            <person name="Schneider V."/>
            <person name="Okimoto R."/>
            <person name="Cheng H."/>
            <person name="Hawken R."/>
            <person name="Howe K."/>
            <person name="Jarvis E.D."/>
        </authorList>
    </citation>
    <scope>NUCLEOTIDE SEQUENCE [LARGE SCALE GENOMIC DNA]</scope>
    <source>
        <strain evidence="13">Broiler</strain>
    </source>
</reference>
<feature type="domain" description="Immunoglobulin" evidence="12">
    <location>
        <begin position="35"/>
        <end position="140"/>
    </location>
</feature>
<dbReference type="CTD" id="418424"/>
<keyword evidence="5 10" id="KW-0472">Membrane</keyword>
<evidence type="ECO:0000256" key="1">
    <source>
        <dbReference type="ARBA" id="ARBA00004167"/>
    </source>
</evidence>
<evidence type="ECO:0000256" key="3">
    <source>
        <dbReference type="ARBA" id="ARBA00022729"/>
    </source>
</evidence>
<evidence type="ECO:0000256" key="11">
    <source>
        <dbReference type="SAM" id="SignalP"/>
    </source>
</evidence>
<dbReference type="InterPro" id="IPR003599">
    <property type="entry name" value="Ig_sub"/>
</dbReference>
<dbReference type="Gene3D" id="2.60.40.10">
    <property type="entry name" value="Immunoglobulins"/>
    <property type="match status" value="1"/>
</dbReference>
<dbReference type="SUPFAM" id="SSF48726">
    <property type="entry name" value="Immunoglobulin"/>
    <property type="match status" value="1"/>
</dbReference>
<organism evidence="13 14">
    <name type="scientific">Gallus gallus</name>
    <name type="common">Chicken</name>
    <dbReference type="NCBI Taxonomy" id="9031"/>
    <lineage>
        <taxon>Eukaryota</taxon>
        <taxon>Metazoa</taxon>
        <taxon>Chordata</taxon>
        <taxon>Craniata</taxon>
        <taxon>Vertebrata</taxon>
        <taxon>Euteleostomi</taxon>
        <taxon>Archelosauria</taxon>
        <taxon>Archosauria</taxon>
        <taxon>Dinosauria</taxon>
        <taxon>Saurischia</taxon>
        <taxon>Theropoda</taxon>
        <taxon>Coelurosauria</taxon>
        <taxon>Aves</taxon>
        <taxon>Neognathae</taxon>
        <taxon>Galloanserae</taxon>
        <taxon>Galliformes</taxon>
        <taxon>Phasianidae</taxon>
        <taxon>Phasianinae</taxon>
        <taxon>Gallus</taxon>
    </lineage>
</organism>
<dbReference type="InterPro" id="IPR047164">
    <property type="entry name" value="OX2G-like"/>
</dbReference>
<dbReference type="GeneID" id="418424"/>
<dbReference type="InterPro" id="IPR033321">
    <property type="entry name" value="CD200_Ig_V_dom"/>
</dbReference>
<dbReference type="SMART" id="SM00409">
    <property type="entry name" value="IG"/>
    <property type="match status" value="1"/>
</dbReference>
<feature type="region of interest" description="Disordered" evidence="9">
    <location>
        <begin position="194"/>
        <end position="244"/>
    </location>
</feature>
<reference evidence="13" key="2">
    <citation type="submission" date="2025-08" db="UniProtKB">
        <authorList>
            <consortium name="Ensembl"/>
        </authorList>
    </citation>
    <scope>IDENTIFICATION</scope>
    <source>
        <strain evidence="13">broiler</strain>
    </source>
</reference>
<dbReference type="GO" id="GO:0009986">
    <property type="term" value="C:cell surface"/>
    <property type="evidence" value="ECO:0000318"/>
    <property type="project" value="GO_Central"/>
</dbReference>
<evidence type="ECO:0000256" key="9">
    <source>
        <dbReference type="SAM" id="MobiDB-lite"/>
    </source>
</evidence>
<keyword evidence="7" id="KW-0325">Glycoprotein</keyword>
<evidence type="ECO:0000259" key="12">
    <source>
        <dbReference type="SMART" id="SM00409"/>
    </source>
</evidence>
<evidence type="ECO:0000256" key="4">
    <source>
        <dbReference type="ARBA" id="ARBA00022989"/>
    </source>
</evidence>
<dbReference type="PANTHER" id="PTHR46841">
    <property type="entry name" value="OX-2 MEMBRANE GLYCOPROTEIN"/>
    <property type="match status" value="1"/>
</dbReference>
<evidence type="ECO:0000313" key="13">
    <source>
        <dbReference type="Ensembl" id="ENSGALP00010008672.1"/>
    </source>
</evidence>
<dbReference type="Proteomes" id="UP000000539">
    <property type="component" value="Chromosome 1"/>
</dbReference>
<dbReference type="GO" id="GO:0043025">
    <property type="term" value="C:neuronal cell body"/>
    <property type="evidence" value="ECO:0000318"/>
    <property type="project" value="GO_Central"/>
</dbReference>
<protein>
    <submittedName>
        <fullName evidence="13">CD200 molecule-like</fullName>
    </submittedName>
</protein>
<dbReference type="GO" id="GO:0034113">
    <property type="term" value="P:heterotypic cell-cell adhesion"/>
    <property type="evidence" value="ECO:0000318"/>
    <property type="project" value="GO_Central"/>
</dbReference>
<name>A0A8V0XRT6_CHICK</name>
<dbReference type="GO" id="GO:0043031">
    <property type="term" value="P:negative regulation of macrophage activation"/>
    <property type="evidence" value="ECO:0007669"/>
    <property type="project" value="InterPro"/>
</dbReference>
<dbReference type="Ensembl" id="ENSGALT00010014718.1">
    <property type="protein sequence ID" value="ENSGALP00010008672.1"/>
    <property type="gene ID" value="ENSGALG00010006180.1"/>
</dbReference>
<dbReference type="GO" id="GO:0050776">
    <property type="term" value="P:regulation of immune response"/>
    <property type="evidence" value="ECO:0007669"/>
    <property type="project" value="InterPro"/>
</dbReference>
<keyword evidence="2 10" id="KW-0812">Transmembrane</keyword>
<keyword evidence="3 11" id="KW-0732">Signal</keyword>
<evidence type="ECO:0000256" key="7">
    <source>
        <dbReference type="ARBA" id="ARBA00023180"/>
    </source>
</evidence>
<evidence type="ECO:0000256" key="8">
    <source>
        <dbReference type="ARBA" id="ARBA00023319"/>
    </source>
</evidence>
<comment type="subcellular location">
    <subcellularLocation>
        <location evidence="1">Membrane</location>
        <topology evidence="1">Single-pass membrane protein</topology>
    </subcellularLocation>
</comment>
<dbReference type="InterPro" id="IPR036179">
    <property type="entry name" value="Ig-like_dom_sf"/>
</dbReference>
<feature type="transmembrane region" description="Helical" evidence="10">
    <location>
        <begin position="167"/>
        <end position="188"/>
    </location>
</feature>
<reference evidence="13" key="3">
    <citation type="submission" date="2025-09" db="UniProtKB">
        <authorList>
            <consortium name="Ensembl"/>
        </authorList>
    </citation>
    <scope>IDENTIFICATION</scope>
    <source>
        <strain evidence="13">broiler</strain>
    </source>
</reference>
<keyword evidence="4 10" id="KW-1133">Transmembrane helix</keyword>
<feature type="region of interest" description="Disordered" evidence="9">
    <location>
        <begin position="269"/>
        <end position="288"/>
    </location>
</feature>
<dbReference type="PANTHER" id="PTHR46841:SF10">
    <property type="entry name" value="CD200 MOLECULE LIKE 1-RELATED"/>
    <property type="match status" value="1"/>
</dbReference>
<feature type="signal peptide" evidence="11">
    <location>
        <begin position="1"/>
        <end position="27"/>
    </location>
</feature>
<dbReference type="RefSeq" id="NP_001382864.1">
    <property type="nucleotide sequence ID" value="NM_001395935.1"/>
</dbReference>
<keyword evidence="14" id="KW-1185">Reference proteome</keyword>
<dbReference type="GO" id="GO:0016020">
    <property type="term" value="C:membrane"/>
    <property type="evidence" value="ECO:0007669"/>
    <property type="project" value="UniProtKB-SubCell"/>
</dbReference>
<dbReference type="AlphaFoldDB" id="A0A8V0XRT6"/>
<evidence type="ECO:0000313" key="14">
    <source>
        <dbReference type="Proteomes" id="UP000000539"/>
    </source>
</evidence>
<feature type="compositionally biased region" description="Polar residues" evidence="9">
    <location>
        <begin position="213"/>
        <end position="239"/>
    </location>
</feature>